<dbReference type="Proteomes" id="UP000014660">
    <property type="component" value="Chromosome"/>
</dbReference>
<sequence>MMKELTLYKIRDMALKNNVSVYNVNEFANLIQKNNKVAIVYMNRLVRNNLATKPVNGKISFINDDFIMASQLIYPSYISINSALLFHKLAQQVPGKVECVTTINSINYNKLGISYHKIKPELFFGYKRYNYNNSYIFVANPDKAVFDGLYLNIFSENDINEFKNNIDFSDLIRNLKNIKIRKIKKIMEILK</sequence>
<evidence type="ECO:0000313" key="1">
    <source>
        <dbReference type="EMBL" id="AGO61847.1"/>
    </source>
</evidence>
<dbReference type="HOGENOM" id="CLU_1418641_0_0_2"/>
<dbReference type="AlphaFoldDB" id="S0AST8"/>
<keyword evidence="2" id="KW-1185">Reference proteome</keyword>
<gene>
    <name evidence="1" type="ORF">FACI_IFERC00001G1871</name>
</gene>
<reference evidence="1 2" key="1">
    <citation type="journal article" date="2007" name="Proc. Natl. Acad. Sci. U.S.A.">
        <title>Genome dynamics in a natural archaeal population.</title>
        <authorList>
            <person name="Allen E.E."/>
            <person name="Tyson G.W."/>
            <person name="Whitaker R.J."/>
            <person name="Detter J.C."/>
            <person name="Richardson P.M."/>
            <person name="Banfield J.F."/>
        </authorList>
    </citation>
    <scope>NUCLEOTIDE SEQUENCE [LARGE SCALE GENOMIC DNA]</scope>
    <source>
        <strain evidence="2">fer1</strain>
    </source>
</reference>
<dbReference type="KEGG" id="fac:FACI_IFERC01G1871"/>
<accession>S0AST8</accession>
<protein>
    <submittedName>
        <fullName evidence="1">Uncharacterized protein</fullName>
    </submittedName>
</protein>
<proteinExistence type="predicted"/>
<dbReference type="EMBL" id="CP004145">
    <property type="protein sequence ID" value="AGO61847.1"/>
    <property type="molecule type" value="Genomic_DNA"/>
</dbReference>
<name>S0AST8_FERAC</name>
<evidence type="ECO:0000313" key="2">
    <source>
        <dbReference type="Proteomes" id="UP000014660"/>
    </source>
</evidence>
<organism evidence="1 2">
    <name type="scientific">Ferroplasma acidarmanus Fer1</name>
    <dbReference type="NCBI Taxonomy" id="333146"/>
    <lineage>
        <taxon>Archaea</taxon>
        <taxon>Methanobacteriati</taxon>
        <taxon>Thermoplasmatota</taxon>
        <taxon>Thermoplasmata</taxon>
        <taxon>Thermoplasmatales</taxon>
        <taxon>Ferroplasmaceae</taxon>
        <taxon>Ferroplasma</taxon>
    </lineage>
</organism>